<dbReference type="EMBL" id="JAGINW010000001">
    <property type="protein sequence ID" value="MBP2329393.1"/>
    <property type="molecule type" value="Genomic_DNA"/>
</dbReference>
<dbReference type="InterPro" id="IPR036291">
    <property type="entry name" value="NAD(P)-bd_dom_sf"/>
</dbReference>
<evidence type="ECO:0000313" key="2">
    <source>
        <dbReference type="Proteomes" id="UP001519332"/>
    </source>
</evidence>
<dbReference type="NCBIfam" id="NF006159">
    <property type="entry name" value="PRK08303.1"/>
    <property type="match status" value="1"/>
</dbReference>
<dbReference type="PANTHER" id="PTHR44147">
    <property type="entry name" value="DEHYDROGENASE/REDUCTASE SDR FAMILY MEMBER 1"/>
    <property type="match status" value="1"/>
</dbReference>
<dbReference type="PRINTS" id="PR00081">
    <property type="entry name" value="GDHRDH"/>
</dbReference>
<gene>
    <name evidence="1" type="ORF">JOF56_009778</name>
</gene>
<dbReference type="PANTHER" id="PTHR44147:SF2">
    <property type="entry name" value="DEHYDROGENASE_REDUCTASE SDR FAMILY MEMBER 1"/>
    <property type="match status" value="1"/>
</dbReference>
<organism evidence="1 2">
    <name type="scientific">Kibdelosporangium banguiense</name>
    <dbReference type="NCBI Taxonomy" id="1365924"/>
    <lineage>
        <taxon>Bacteria</taxon>
        <taxon>Bacillati</taxon>
        <taxon>Actinomycetota</taxon>
        <taxon>Actinomycetes</taxon>
        <taxon>Pseudonocardiales</taxon>
        <taxon>Pseudonocardiaceae</taxon>
        <taxon>Kibdelosporangium</taxon>
    </lineage>
</organism>
<dbReference type="SUPFAM" id="SSF51735">
    <property type="entry name" value="NAD(P)-binding Rossmann-fold domains"/>
    <property type="match status" value="1"/>
</dbReference>
<keyword evidence="2" id="KW-1185">Reference proteome</keyword>
<accession>A0ABS4TZH6</accession>
<sequence length="294" mass="31712">MHEGTRPLAGRVALVTGATRGCGRGIAIELGAAGAAVVVTGRSVDGRPSEMARPETIQQTAALINDAGGTAIAIQVDHTSQEEVAKLAATIHETYGRLDVLVNDIWGSDSFAHFGVPFWQRPLGTGLRTLELAVTTHLITSWHMVPLLVRNGCGLVVEVTDAAEGHNGYRDDLFYDLAKHSVRRLGFGLSAELRHYGIAAVTVTPGFLRSEAMLDHFGVTEENWRDAIVQDSSFAASETPRYLGRGVAALAADKNVMAKTGQLFASWDLAEMYGHTDVTGHRPNWRRAFHDSLS</sequence>
<proteinExistence type="predicted"/>
<dbReference type="Proteomes" id="UP001519332">
    <property type="component" value="Unassembled WGS sequence"/>
</dbReference>
<dbReference type="RefSeq" id="WP_209646193.1">
    <property type="nucleotide sequence ID" value="NZ_JAGINW010000001.1"/>
</dbReference>
<dbReference type="InterPro" id="IPR002347">
    <property type="entry name" value="SDR_fam"/>
</dbReference>
<name>A0ABS4TZH6_9PSEU</name>
<dbReference type="Pfam" id="PF00106">
    <property type="entry name" value="adh_short"/>
    <property type="match status" value="1"/>
</dbReference>
<reference evidence="1 2" key="1">
    <citation type="submission" date="2021-03" db="EMBL/GenBank/DDBJ databases">
        <title>Sequencing the genomes of 1000 actinobacteria strains.</title>
        <authorList>
            <person name="Klenk H.-P."/>
        </authorList>
    </citation>
    <scope>NUCLEOTIDE SEQUENCE [LARGE SCALE GENOMIC DNA]</scope>
    <source>
        <strain evidence="1 2">DSM 46670</strain>
    </source>
</reference>
<protein>
    <submittedName>
        <fullName evidence="1">NAD(P)-dependent dehydrogenase (Short-subunit alcohol dehydrogenase family)</fullName>
    </submittedName>
</protein>
<dbReference type="Gene3D" id="3.40.50.720">
    <property type="entry name" value="NAD(P)-binding Rossmann-like Domain"/>
    <property type="match status" value="1"/>
</dbReference>
<evidence type="ECO:0000313" key="1">
    <source>
        <dbReference type="EMBL" id="MBP2329393.1"/>
    </source>
</evidence>
<comment type="caution">
    <text evidence="1">The sequence shown here is derived from an EMBL/GenBank/DDBJ whole genome shotgun (WGS) entry which is preliminary data.</text>
</comment>